<keyword evidence="3" id="KW-1185">Reference proteome</keyword>
<dbReference type="AlphaFoldDB" id="A0A9P5X8L5"/>
<evidence type="ECO:0000313" key="3">
    <source>
        <dbReference type="Proteomes" id="UP000807342"/>
    </source>
</evidence>
<reference evidence="2" key="1">
    <citation type="submission" date="2020-11" db="EMBL/GenBank/DDBJ databases">
        <authorList>
            <consortium name="DOE Joint Genome Institute"/>
            <person name="Ahrendt S."/>
            <person name="Riley R."/>
            <person name="Andreopoulos W."/>
            <person name="Labutti K."/>
            <person name="Pangilinan J."/>
            <person name="Ruiz-Duenas F.J."/>
            <person name="Barrasa J.M."/>
            <person name="Sanchez-Garcia M."/>
            <person name="Camarero S."/>
            <person name="Miyauchi S."/>
            <person name="Serrano A."/>
            <person name="Linde D."/>
            <person name="Babiker R."/>
            <person name="Drula E."/>
            <person name="Ayuso-Fernandez I."/>
            <person name="Pacheco R."/>
            <person name="Padilla G."/>
            <person name="Ferreira P."/>
            <person name="Barriuso J."/>
            <person name="Kellner H."/>
            <person name="Castanera R."/>
            <person name="Alfaro M."/>
            <person name="Ramirez L."/>
            <person name="Pisabarro A.G."/>
            <person name="Kuo A."/>
            <person name="Tritt A."/>
            <person name="Lipzen A."/>
            <person name="He G."/>
            <person name="Yan M."/>
            <person name="Ng V."/>
            <person name="Cullen D."/>
            <person name="Martin F."/>
            <person name="Rosso M.-N."/>
            <person name="Henrissat B."/>
            <person name="Hibbett D."/>
            <person name="Martinez A.T."/>
            <person name="Grigoriev I.V."/>
        </authorList>
    </citation>
    <scope>NUCLEOTIDE SEQUENCE</scope>
    <source>
        <strain evidence="2">MF-IS2</strain>
    </source>
</reference>
<sequence>MLTTIFTAPEDYGLLMLRFQRITHSVVACRVVLQTKARLKGQQDGPLNDIHGDPGFDTATLEGQDK</sequence>
<dbReference type="EMBL" id="MU151235">
    <property type="protein sequence ID" value="KAF9446642.1"/>
    <property type="molecule type" value="Genomic_DNA"/>
</dbReference>
<organism evidence="2 3">
    <name type="scientific">Macrolepiota fuliginosa MF-IS2</name>
    <dbReference type="NCBI Taxonomy" id="1400762"/>
    <lineage>
        <taxon>Eukaryota</taxon>
        <taxon>Fungi</taxon>
        <taxon>Dikarya</taxon>
        <taxon>Basidiomycota</taxon>
        <taxon>Agaricomycotina</taxon>
        <taxon>Agaricomycetes</taxon>
        <taxon>Agaricomycetidae</taxon>
        <taxon>Agaricales</taxon>
        <taxon>Agaricineae</taxon>
        <taxon>Agaricaceae</taxon>
        <taxon>Macrolepiota</taxon>
    </lineage>
</organism>
<name>A0A9P5X8L5_9AGAR</name>
<dbReference type="Proteomes" id="UP000807342">
    <property type="component" value="Unassembled WGS sequence"/>
</dbReference>
<evidence type="ECO:0000256" key="1">
    <source>
        <dbReference type="SAM" id="MobiDB-lite"/>
    </source>
</evidence>
<proteinExistence type="predicted"/>
<accession>A0A9P5X8L5</accession>
<evidence type="ECO:0000313" key="2">
    <source>
        <dbReference type="EMBL" id="KAF9446642.1"/>
    </source>
</evidence>
<feature type="region of interest" description="Disordered" evidence="1">
    <location>
        <begin position="42"/>
        <end position="66"/>
    </location>
</feature>
<comment type="caution">
    <text evidence="2">The sequence shown here is derived from an EMBL/GenBank/DDBJ whole genome shotgun (WGS) entry which is preliminary data.</text>
</comment>
<gene>
    <name evidence="2" type="ORF">P691DRAFT_170503</name>
</gene>
<protein>
    <submittedName>
        <fullName evidence="2">Uncharacterized protein</fullName>
    </submittedName>
</protein>